<sequence length="87" mass="9504">MGIVKISDAMHDNLRIAGTALSRSINAQAEHWLRIGMLAELYPELNHHDICRLLIRAEQSGGIDLQQLFAQAGLLGGSDMQPARGRA</sequence>
<proteinExistence type="predicted"/>
<dbReference type="InterPro" id="IPR021831">
    <property type="entry name" value="ParD-like"/>
</dbReference>
<dbReference type="AlphaFoldDB" id="A0A2N8RFD1"/>
<dbReference type="RefSeq" id="WP_003282900.1">
    <property type="nucleotide sequence ID" value="NZ_CP036186.1"/>
</dbReference>
<accession>A0A2N8RFD1</accession>
<dbReference type="Proteomes" id="UP000236003">
    <property type="component" value="Unassembled WGS sequence"/>
</dbReference>
<dbReference type="EMBL" id="POUM01000007">
    <property type="protein sequence ID" value="PNF59777.1"/>
    <property type="molecule type" value="Genomic_DNA"/>
</dbReference>
<name>A0A2N8RFD1_STUST</name>
<dbReference type="Pfam" id="PF11903">
    <property type="entry name" value="ParD_like"/>
    <property type="match status" value="1"/>
</dbReference>
<evidence type="ECO:0008006" key="3">
    <source>
        <dbReference type="Google" id="ProtNLM"/>
    </source>
</evidence>
<comment type="caution">
    <text evidence="1">The sequence shown here is derived from an EMBL/GenBank/DDBJ whole genome shotgun (WGS) entry which is preliminary data.</text>
</comment>
<evidence type="ECO:0000313" key="2">
    <source>
        <dbReference type="Proteomes" id="UP000236003"/>
    </source>
</evidence>
<gene>
    <name evidence="1" type="ORF">CXK99_10230</name>
</gene>
<evidence type="ECO:0000313" key="1">
    <source>
        <dbReference type="EMBL" id="PNF59777.1"/>
    </source>
</evidence>
<protein>
    <recommendedName>
        <fullName evidence="3">ParD-like antitoxin of type II ParDE toxin-antitoxin system</fullName>
    </recommendedName>
</protein>
<reference evidence="1 2" key="1">
    <citation type="submission" date="2018-01" db="EMBL/GenBank/DDBJ databases">
        <title>Denitrification phenotypes of diverse strains of Pseudomonas stutzeri.</title>
        <authorList>
            <person name="Milligan D.A."/>
            <person name="Bergaust L."/>
            <person name="Bakken L.R."/>
            <person name="Frostegard A."/>
        </authorList>
    </citation>
    <scope>NUCLEOTIDE SEQUENCE [LARGE SCALE GENOMIC DNA]</scope>
    <source>
        <strain evidence="1 2">CCUG 44592</strain>
    </source>
</reference>
<organism evidence="1 2">
    <name type="scientific">Stutzerimonas stutzeri</name>
    <name type="common">Pseudomonas stutzeri</name>
    <dbReference type="NCBI Taxonomy" id="316"/>
    <lineage>
        <taxon>Bacteria</taxon>
        <taxon>Pseudomonadati</taxon>
        <taxon>Pseudomonadota</taxon>
        <taxon>Gammaproteobacteria</taxon>
        <taxon>Pseudomonadales</taxon>
        <taxon>Pseudomonadaceae</taxon>
        <taxon>Stutzerimonas</taxon>
    </lineage>
</organism>